<dbReference type="EMBL" id="MLYO01000082">
    <property type="protein sequence ID" value="OIJ91854.1"/>
    <property type="molecule type" value="Genomic_DNA"/>
</dbReference>
<evidence type="ECO:0000313" key="2">
    <source>
        <dbReference type="EMBL" id="OIJ91854.1"/>
    </source>
</evidence>
<accession>A0A1S2PFW1</accession>
<sequence>MAHTLPANGITSFLDAAGSEDSVKTYADLAKKPQAAAEYLHDVRRGYAGPATLRLTTAKAFLDGVMEFPARTAALLTPCPGARGKPTDHRDDLYVSDRDYQALVRAPDADGRQMHTHAIGHRYGDPRVPRPRRVRGR</sequence>
<keyword evidence="3" id="KW-1185">Reference proteome</keyword>
<proteinExistence type="predicted"/>
<reference evidence="2 3" key="1">
    <citation type="submission" date="2016-10" db="EMBL/GenBank/DDBJ databases">
        <title>Genome sequence of Streptomyces sp. MUSC 1.</title>
        <authorList>
            <person name="Lee L.-H."/>
            <person name="Ser H.-L."/>
            <person name="Law J.W.-F."/>
        </authorList>
    </citation>
    <scope>NUCLEOTIDE SEQUENCE [LARGE SCALE GENOMIC DNA]</scope>
    <source>
        <strain evidence="2 3">MUSC 1</strain>
    </source>
</reference>
<dbReference type="InterPro" id="IPR032466">
    <property type="entry name" value="Metal_Hydrolase"/>
</dbReference>
<comment type="caution">
    <text evidence="2">The sequence shown here is derived from an EMBL/GenBank/DDBJ whole genome shotgun (WGS) entry which is preliminary data.</text>
</comment>
<evidence type="ECO:0000256" key="1">
    <source>
        <dbReference type="SAM" id="MobiDB-lite"/>
    </source>
</evidence>
<dbReference type="AlphaFoldDB" id="A0A1S2PFW1"/>
<dbReference type="Gene3D" id="3.20.20.140">
    <property type="entry name" value="Metal-dependent hydrolases"/>
    <property type="match status" value="1"/>
</dbReference>
<feature type="region of interest" description="Disordered" evidence="1">
    <location>
        <begin position="105"/>
        <end position="137"/>
    </location>
</feature>
<evidence type="ECO:0000313" key="3">
    <source>
        <dbReference type="Proteomes" id="UP000179642"/>
    </source>
</evidence>
<dbReference type="Proteomes" id="UP000179642">
    <property type="component" value="Unassembled WGS sequence"/>
</dbReference>
<organism evidence="2 3">
    <name type="scientific">Streptomyces monashensis</name>
    <dbReference type="NCBI Taxonomy" id="1678012"/>
    <lineage>
        <taxon>Bacteria</taxon>
        <taxon>Bacillati</taxon>
        <taxon>Actinomycetota</taxon>
        <taxon>Actinomycetes</taxon>
        <taxon>Kitasatosporales</taxon>
        <taxon>Streptomycetaceae</taxon>
        <taxon>Streptomyces</taxon>
    </lineage>
</organism>
<protein>
    <submittedName>
        <fullName evidence="2">Uncharacterized protein</fullName>
    </submittedName>
</protein>
<gene>
    <name evidence="2" type="ORF">BIV23_39350</name>
</gene>
<dbReference type="SUPFAM" id="SSF51556">
    <property type="entry name" value="Metallo-dependent hydrolases"/>
    <property type="match status" value="1"/>
</dbReference>
<name>A0A1S2PFW1_9ACTN</name>